<dbReference type="PANTHER" id="PTHR43792">
    <property type="entry name" value="GNAT FAMILY, PUTATIVE (AFU_ORTHOLOGUE AFUA_3G00765)-RELATED-RELATED"/>
    <property type="match status" value="1"/>
</dbReference>
<evidence type="ECO:0000256" key="1">
    <source>
        <dbReference type="ARBA" id="ARBA00022679"/>
    </source>
</evidence>
<reference evidence="6 7" key="1">
    <citation type="submission" date="2014-07" db="EMBL/GenBank/DDBJ databases">
        <title>Complete genome sequence of Corynebacterium atypicum DSM 44849: identifiction of the mycolic acid biosynthesis genes.</title>
        <authorList>
            <person name="Tippelt A."/>
            <person name="Mollmann S."/>
            <person name="Albersmeier A."/>
            <person name="Jaenicke S."/>
            <person name="Ruckert C."/>
            <person name="Tauch A."/>
        </authorList>
    </citation>
    <scope>NUCLEOTIDE SEQUENCE [LARGE SCALE GENOMIC DNA]</scope>
    <source>
        <strain evidence="6 7">R2070</strain>
    </source>
</reference>
<evidence type="ECO:0000256" key="2">
    <source>
        <dbReference type="ARBA" id="ARBA00023315"/>
    </source>
</evidence>
<dbReference type="Gene3D" id="3.40.630.30">
    <property type="match status" value="1"/>
</dbReference>
<dbReference type="RefSeq" id="WP_038607696.1">
    <property type="nucleotide sequence ID" value="NZ_CP008944.1"/>
</dbReference>
<evidence type="ECO:0000313" key="6">
    <source>
        <dbReference type="EMBL" id="AIG63868.1"/>
    </source>
</evidence>
<keyword evidence="1" id="KW-0808">Transferase</keyword>
<organism evidence="6 7">
    <name type="scientific">Corynebacterium atypicum</name>
    <dbReference type="NCBI Taxonomy" id="191610"/>
    <lineage>
        <taxon>Bacteria</taxon>
        <taxon>Bacillati</taxon>
        <taxon>Actinomycetota</taxon>
        <taxon>Actinomycetes</taxon>
        <taxon>Mycobacteriales</taxon>
        <taxon>Corynebacteriaceae</taxon>
        <taxon>Corynebacterium</taxon>
    </lineage>
</organism>
<feature type="domain" description="N-acetyltransferase" evidence="5">
    <location>
        <begin position="56"/>
        <end position="205"/>
    </location>
</feature>
<sequence>MPQRSPRELTPPEGEHPGWPEATPAVWLPCGWRVQLRPLMSSDGAQWRAQRIADEAILRPVEPTLPQGWRAGHSRAAWWAQMFELREAAKAGTALPLAIEVNGKFCGQVTMGNIQRGVVSECWIGYWVFSRYSGRGVATAACALGTDHAVSRVGMHRVTATYLPANPASGKVLRNNGFCEEGFLRRNLHIDGRWQDHYLVAQLAGQYPEGCVERLRAVGRLR</sequence>
<name>A0ABN4DCF4_9CORY</name>
<dbReference type="PANTHER" id="PTHR43792:SF8">
    <property type="entry name" value="[RIBOSOMAL PROTEIN US5]-ALANINE N-ACETYLTRANSFERASE"/>
    <property type="match status" value="1"/>
</dbReference>
<evidence type="ECO:0000256" key="4">
    <source>
        <dbReference type="SAM" id="MobiDB-lite"/>
    </source>
</evidence>
<keyword evidence="7" id="KW-1185">Reference proteome</keyword>
<dbReference type="InterPro" id="IPR016181">
    <property type="entry name" value="Acyl_CoA_acyltransferase"/>
</dbReference>
<comment type="similarity">
    <text evidence="3">Belongs to the acetyltransferase family. RimJ subfamily.</text>
</comment>
<feature type="region of interest" description="Disordered" evidence="4">
    <location>
        <begin position="1"/>
        <end position="22"/>
    </location>
</feature>
<evidence type="ECO:0000256" key="3">
    <source>
        <dbReference type="ARBA" id="ARBA00038502"/>
    </source>
</evidence>
<dbReference type="EMBL" id="CP008944">
    <property type="protein sequence ID" value="AIG63868.1"/>
    <property type="molecule type" value="Genomic_DNA"/>
</dbReference>
<dbReference type="InterPro" id="IPR051531">
    <property type="entry name" value="N-acetyltransferase"/>
</dbReference>
<dbReference type="PROSITE" id="PS51186">
    <property type="entry name" value="GNAT"/>
    <property type="match status" value="1"/>
</dbReference>
<keyword evidence="2" id="KW-0012">Acyltransferase</keyword>
<dbReference type="Pfam" id="PF13302">
    <property type="entry name" value="Acetyltransf_3"/>
    <property type="match status" value="1"/>
</dbReference>
<evidence type="ECO:0000313" key="7">
    <source>
        <dbReference type="Proteomes" id="UP000028504"/>
    </source>
</evidence>
<dbReference type="InterPro" id="IPR000182">
    <property type="entry name" value="GNAT_dom"/>
</dbReference>
<dbReference type="SUPFAM" id="SSF55729">
    <property type="entry name" value="Acyl-CoA N-acyltransferases (Nat)"/>
    <property type="match status" value="1"/>
</dbReference>
<proteinExistence type="inferred from homology"/>
<evidence type="ECO:0000259" key="5">
    <source>
        <dbReference type="PROSITE" id="PS51186"/>
    </source>
</evidence>
<protein>
    <submittedName>
        <fullName evidence="6">Acetyltransferase</fullName>
    </submittedName>
</protein>
<gene>
    <name evidence="6" type="ORF">CATYP_03355</name>
</gene>
<dbReference type="Proteomes" id="UP000028504">
    <property type="component" value="Chromosome"/>
</dbReference>
<accession>A0ABN4DCF4</accession>